<feature type="compositionally biased region" description="Basic and acidic residues" evidence="1">
    <location>
        <begin position="189"/>
        <end position="203"/>
    </location>
</feature>
<name>A0A378KTS6_9GAMM</name>
<reference evidence="3 5" key="2">
    <citation type="submission" date="2018-06" db="EMBL/GenBank/DDBJ databases">
        <authorList>
            <consortium name="Pathogen Informatics"/>
            <person name="Doyle S."/>
        </authorList>
    </citation>
    <scope>NUCLEOTIDE SEQUENCE [LARGE SCALE GENOMIC DNA]</scope>
    <source>
        <strain evidence="3 5">NCTC12376</strain>
    </source>
</reference>
<evidence type="ECO:0008006" key="6">
    <source>
        <dbReference type="Google" id="ProtNLM"/>
    </source>
</evidence>
<evidence type="ECO:0000256" key="1">
    <source>
        <dbReference type="SAM" id="MobiDB-lite"/>
    </source>
</evidence>
<feature type="region of interest" description="Disordered" evidence="1">
    <location>
        <begin position="187"/>
        <end position="214"/>
    </location>
</feature>
<dbReference type="RefSeq" id="WP_058473564.1">
    <property type="nucleotide sequence ID" value="NZ_CAAAIL010000013.1"/>
</dbReference>
<reference evidence="2 4" key="1">
    <citation type="submission" date="2015-11" db="EMBL/GenBank/DDBJ databases">
        <title>Genomic analysis of 38 Legionella species identifies large and diverse effector repertoires.</title>
        <authorList>
            <person name="Burstein D."/>
            <person name="Amaro F."/>
            <person name="Zusman T."/>
            <person name="Lifshitz Z."/>
            <person name="Cohen O."/>
            <person name="Gilbert J.A."/>
            <person name="Pupko T."/>
            <person name="Shuman H.A."/>
            <person name="Segal G."/>
        </authorList>
    </citation>
    <scope>NUCLEOTIDE SEQUENCE [LARGE SCALE GENOMIC DNA]</scope>
    <source>
        <strain evidence="2 4">ATCC 49507</strain>
    </source>
</reference>
<organism evidence="3 5">
    <name type="scientific">Legionella quateirensis</name>
    <dbReference type="NCBI Taxonomy" id="45072"/>
    <lineage>
        <taxon>Bacteria</taxon>
        <taxon>Pseudomonadati</taxon>
        <taxon>Pseudomonadota</taxon>
        <taxon>Gammaproteobacteria</taxon>
        <taxon>Legionellales</taxon>
        <taxon>Legionellaceae</taxon>
        <taxon>Legionella</taxon>
    </lineage>
</organism>
<evidence type="ECO:0000313" key="2">
    <source>
        <dbReference type="EMBL" id="KTD51177.1"/>
    </source>
</evidence>
<dbReference type="OrthoDB" id="5637986at2"/>
<accession>A0A378KTS6</accession>
<evidence type="ECO:0000313" key="4">
    <source>
        <dbReference type="Proteomes" id="UP000054639"/>
    </source>
</evidence>
<sequence>MSSKEDEIKKNLQAERLKQEALGREIEQMRLEEEKRKTAALLDEQLPKSQPVEEVTRFNLQPTGIESDDWKKIVEDFKKKYPNSPVENNVLIFPTKDDAIVFFTAQASQEPPRKFLASELDQNGKPTGFNVFSCGDGTLYQGTLNEIEEQLKTELKDNPDDPNLKQGLATITRLLNPAKGFRETLMQAKDSEGADLKDGHQADHGSVSPQRSKS</sequence>
<protein>
    <recommendedName>
        <fullName evidence="6">Dot/Icm secretion system substrate</fullName>
    </recommendedName>
</protein>
<gene>
    <name evidence="2" type="ORF">Lqua_1404</name>
    <name evidence="3" type="ORF">NCTC12376_01387</name>
</gene>
<dbReference type="AlphaFoldDB" id="A0A378KTS6"/>
<dbReference type="Proteomes" id="UP000054639">
    <property type="component" value="Unassembled WGS sequence"/>
</dbReference>
<dbReference type="EMBL" id="LNYR01000012">
    <property type="protein sequence ID" value="KTD51177.1"/>
    <property type="molecule type" value="Genomic_DNA"/>
</dbReference>
<evidence type="ECO:0000313" key="3">
    <source>
        <dbReference type="EMBL" id="STY17579.1"/>
    </source>
</evidence>
<dbReference type="EMBL" id="UGOW01000001">
    <property type="protein sequence ID" value="STY17579.1"/>
    <property type="molecule type" value="Genomic_DNA"/>
</dbReference>
<keyword evidence="4" id="KW-1185">Reference proteome</keyword>
<evidence type="ECO:0000313" key="5">
    <source>
        <dbReference type="Proteomes" id="UP000254230"/>
    </source>
</evidence>
<dbReference type="Proteomes" id="UP000254230">
    <property type="component" value="Unassembled WGS sequence"/>
</dbReference>
<proteinExistence type="predicted"/>